<dbReference type="Gene3D" id="3.40.50.970">
    <property type="match status" value="1"/>
</dbReference>
<dbReference type="Gene3D" id="3.40.50.11610">
    <property type="entry name" value="Multifunctional 2-oxoglutarate metabolism enzyme, C-terminal domain"/>
    <property type="match status" value="1"/>
</dbReference>
<dbReference type="PIRSF" id="PIRSF000157">
    <property type="entry name" value="Oxoglu_dh_E1"/>
    <property type="match status" value="1"/>
</dbReference>
<evidence type="ECO:0000259" key="5">
    <source>
        <dbReference type="SMART" id="SM00861"/>
    </source>
</evidence>
<evidence type="ECO:0000313" key="6">
    <source>
        <dbReference type="EMBL" id="VAW91739.1"/>
    </source>
</evidence>
<dbReference type="PANTHER" id="PTHR23152:SF4">
    <property type="entry name" value="2-OXOADIPATE DEHYDROGENASE COMPLEX COMPONENT E1"/>
    <property type="match status" value="1"/>
</dbReference>
<dbReference type="NCBIfam" id="NF008907">
    <property type="entry name" value="PRK12270.1"/>
    <property type="match status" value="1"/>
</dbReference>
<dbReference type="GO" id="GO:0045252">
    <property type="term" value="C:oxoglutarate dehydrogenase complex"/>
    <property type="evidence" value="ECO:0007669"/>
    <property type="project" value="TreeGrafter"/>
</dbReference>
<evidence type="ECO:0000256" key="1">
    <source>
        <dbReference type="ARBA" id="ARBA00001964"/>
    </source>
</evidence>
<dbReference type="Gene3D" id="1.10.287.1150">
    <property type="entry name" value="TPP helical domain"/>
    <property type="match status" value="1"/>
</dbReference>
<dbReference type="InterPro" id="IPR029061">
    <property type="entry name" value="THDP-binding"/>
</dbReference>
<dbReference type="CDD" id="cd02016">
    <property type="entry name" value="TPP_E1_OGDC_like"/>
    <property type="match status" value="1"/>
</dbReference>
<keyword evidence="3 6" id="KW-0560">Oxidoreductase</keyword>
<evidence type="ECO:0000256" key="4">
    <source>
        <dbReference type="ARBA" id="ARBA00023052"/>
    </source>
</evidence>
<accession>A0A3B1A0T0</accession>
<dbReference type="NCBIfam" id="NF006914">
    <property type="entry name" value="PRK09404.1"/>
    <property type="match status" value="1"/>
</dbReference>
<feature type="domain" description="Transketolase-like pyrimidine-binding" evidence="5">
    <location>
        <begin position="603"/>
        <end position="796"/>
    </location>
</feature>
<dbReference type="GO" id="GO:0005829">
    <property type="term" value="C:cytosol"/>
    <property type="evidence" value="ECO:0007669"/>
    <property type="project" value="TreeGrafter"/>
</dbReference>
<dbReference type="InterPro" id="IPR001017">
    <property type="entry name" value="DH_E1"/>
</dbReference>
<dbReference type="AlphaFoldDB" id="A0A3B1A0T0"/>
<dbReference type="GO" id="GO:0006099">
    <property type="term" value="P:tricarboxylic acid cycle"/>
    <property type="evidence" value="ECO:0007669"/>
    <property type="project" value="TreeGrafter"/>
</dbReference>
<dbReference type="Pfam" id="PF00676">
    <property type="entry name" value="E1_dh"/>
    <property type="match status" value="1"/>
</dbReference>
<dbReference type="GO" id="GO:0030976">
    <property type="term" value="F:thiamine pyrophosphate binding"/>
    <property type="evidence" value="ECO:0007669"/>
    <property type="project" value="InterPro"/>
</dbReference>
<dbReference type="InterPro" id="IPR032106">
    <property type="entry name" value="2-oxogl_dehyd_N"/>
</dbReference>
<dbReference type="InterPro" id="IPR042179">
    <property type="entry name" value="KGD_C_sf"/>
</dbReference>
<dbReference type="GO" id="GO:0004591">
    <property type="term" value="F:oxoglutarate dehydrogenase (succinyl-transferring) activity"/>
    <property type="evidence" value="ECO:0007669"/>
    <property type="project" value="UniProtKB-EC"/>
</dbReference>
<dbReference type="InterPro" id="IPR031717">
    <property type="entry name" value="ODO-1/KGD_C"/>
</dbReference>
<evidence type="ECO:0000256" key="2">
    <source>
        <dbReference type="ARBA" id="ARBA00012280"/>
    </source>
</evidence>
<dbReference type="PANTHER" id="PTHR23152">
    <property type="entry name" value="2-OXOGLUTARATE DEHYDROGENASE"/>
    <property type="match status" value="1"/>
</dbReference>
<dbReference type="SUPFAM" id="SSF52518">
    <property type="entry name" value="Thiamin diphosphate-binding fold (THDP-binding)"/>
    <property type="match status" value="2"/>
</dbReference>
<dbReference type="SMART" id="SM00861">
    <property type="entry name" value="Transket_pyr"/>
    <property type="match status" value="1"/>
</dbReference>
<dbReference type="InterPro" id="IPR005475">
    <property type="entry name" value="Transketolase-like_Pyr-bd"/>
</dbReference>
<comment type="cofactor">
    <cofactor evidence="1">
        <name>thiamine diphosphate</name>
        <dbReference type="ChEBI" id="CHEBI:58937"/>
    </cofactor>
</comment>
<dbReference type="EMBL" id="UOFT01000016">
    <property type="protein sequence ID" value="VAW91739.1"/>
    <property type="molecule type" value="Genomic_DNA"/>
</dbReference>
<dbReference type="Gene3D" id="3.40.50.12470">
    <property type="match status" value="1"/>
</dbReference>
<dbReference type="Pfam" id="PF16870">
    <property type="entry name" value="OxoGdeHyase_C"/>
    <property type="match status" value="1"/>
</dbReference>
<dbReference type="NCBIfam" id="TIGR00239">
    <property type="entry name" value="2oxo_dh_E1"/>
    <property type="match status" value="1"/>
</dbReference>
<dbReference type="Pfam" id="PF16078">
    <property type="entry name" value="2-oxogl_dehyd_N"/>
    <property type="match status" value="1"/>
</dbReference>
<sequence length="946" mass="106376">MDISVRQQSFEALLESSAYAGANAAYLEALYETYLNNPDTVSTEWRIVFDNLPAVNADVDEASHSVIKQAFRQQAIHSLQNKKQSLASSGHDARQVRVLQMINAYRFIGHQSANLDPLSKSPPELINELTLQHHSLSNDDLDTVFNSGSLVGPDMASLREIVAIVRATYCGCIGAEYMHITNVKEKRWIQNFIESRQGLPSFTTEIKQALLQQIIAAEGLEQYLHTKYIGQKRFSLEGGESLIPLLKGIIQRGGGKHGIKEMAIGMAHRGRLNVLVNIMGKTPTELFSEFEGNHKKIQGTGDVKYHMGFSSDFKTSNGPIHVSLAFNPSHLEIVAPVVEGSVRARQDRRGDKTGSKVIPVLIHGDAAFAGQGVVMETFNMSQSRGYSTKGTIHIVINNQIGFTTSNQEDARSTLYCTDVAKMVNAPIFHVNGDDPEAVLLVAQMALDYRMKFFKDIVIDMVCYRRHGHSEADEPMATQPIMYKLIKDLPTTKTVYSNKLIEQGIVTAENIQQRLRDYRNKLDGGHSVVEEFISAEDARYPYVADWSDYLKKEFNGDVITHVKADKLQMLYQQLAQLPDNFKLHRSVEKIMIAREQMAAGKRAIDWGFAETMAYASLLTDGYSVRLSGQDSGRGTFFHRHCVLHNQTDGSTYVPLRHIKNIDTNFLVINSLLSEEAVLAFEYGYTTTDPLTLTIWEAQFGDFANNAQVVIDQFISAGEQKWNRMSGLVMFLPHGFEGQGAEHSSARLERYLQLCAQHNIQVVTPTTAAQIFHVLRRQMHMPCRRPLIVMSPKSLLRHPLASSDIAELSDGAFKMLIPEIEDIVDELVKRVVFCGGKVFVDLIERRRQEKIKDVVIIRIEQLYPFPDKLARQQVERYSNAVTYIWCQEEPMNQGAWYASQHHIRAAIGHEHYLEYAGRPPLAAPAVGYLTLHKAQQQQLVEDALGIKN</sequence>
<dbReference type="Pfam" id="PF02779">
    <property type="entry name" value="Transket_pyr"/>
    <property type="match status" value="1"/>
</dbReference>
<dbReference type="EC" id="1.2.4.2" evidence="2"/>
<protein>
    <recommendedName>
        <fullName evidence="2">oxoglutarate dehydrogenase (succinyl-transferring)</fullName>
        <ecNumber evidence="2">1.2.4.2</ecNumber>
    </recommendedName>
</protein>
<keyword evidence="4" id="KW-0786">Thiamine pyrophosphate</keyword>
<evidence type="ECO:0000256" key="3">
    <source>
        <dbReference type="ARBA" id="ARBA00023002"/>
    </source>
</evidence>
<name>A0A3B1A0T0_9ZZZZ</name>
<dbReference type="FunFam" id="1.10.287.1150:FF:000004">
    <property type="entry name" value="2-oxoglutarate dehydrogenase E1 component"/>
    <property type="match status" value="1"/>
</dbReference>
<reference evidence="6" key="1">
    <citation type="submission" date="2018-06" db="EMBL/GenBank/DDBJ databases">
        <authorList>
            <person name="Zhirakovskaya E."/>
        </authorList>
    </citation>
    <scope>NUCLEOTIDE SEQUENCE</scope>
</reference>
<dbReference type="InterPro" id="IPR011603">
    <property type="entry name" value="2oxoglutarate_DH_E1"/>
</dbReference>
<proteinExistence type="predicted"/>
<organism evidence="6">
    <name type="scientific">hydrothermal vent metagenome</name>
    <dbReference type="NCBI Taxonomy" id="652676"/>
    <lineage>
        <taxon>unclassified sequences</taxon>
        <taxon>metagenomes</taxon>
        <taxon>ecological metagenomes</taxon>
    </lineage>
</organism>
<gene>
    <name evidence="6" type="ORF">MNBD_GAMMA23-111</name>
</gene>